<dbReference type="GO" id="GO:0003676">
    <property type="term" value="F:nucleic acid binding"/>
    <property type="evidence" value="ECO:0007669"/>
    <property type="project" value="InterPro"/>
</dbReference>
<dbReference type="InterPro" id="IPR002052">
    <property type="entry name" value="DNA_methylase_N6_adenine_CS"/>
</dbReference>
<dbReference type="Gene3D" id="3.40.50.150">
    <property type="entry name" value="Vaccinia Virus protein VP39"/>
    <property type="match status" value="1"/>
</dbReference>
<evidence type="ECO:0000313" key="1">
    <source>
        <dbReference type="EMBL" id="SVA81385.1"/>
    </source>
</evidence>
<dbReference type="AlphaFoldDB" id="A0A381YWK1"/>
<reference evidence="1" key="1">
    <citation type="submission" date="2018-05" db="EMBL/GenBank/DDBJ databases">
        <authorList>
            <person name="Lanie J.A."/>
            <person name="Ng W.-L."/>
            <person name="Kazmierczak K.M."/>
            <person name="Andrzejewski T.M."/>
            <person name="Davidsen T.M."/>
            <person name="Wayne K.J."/>
            <person name="Tettelin H."/>
            <person name="Glass J.I."/>
            <person name="Rusch D."/>
            <person name="Podicherti R."/>
            <person name="Tsui H.-C.T."/>
            <person name="Winkler M.E."/>
        </authorList>
    </citation>
    <scope>NUCLEOTIDE SEQUENCE</scope>
</reference>
<dbReference type="InterPro" id="IPR029063">
    <property type="entry name" value="SAM-dependent_MTases_sf"/>
</dbReference>
<organism evidence="1">
    <name type="scientific">marine metagenome</name>
    <dbReference type="NCBI Taxonomy" id="408172"/>
    <lineage>
        <taxon>unclassified sequences</taxon>
        <taxon>metagenomes</taxon>
        <taxon>ecological metagenomes</taxon>
    </lineage>
</organism>
<dbReference type="GO" id="GO:0032259">
    <property type="term" value="P:methylation"/>
    <property type="evidence" value="ECO:0007669"/>
    <property type="project" value="InterPro"/>
</dbReference>
<accession>A0A381YWK1</accession>
<protein>
    <recommendedName>
        <fullName evidence="2">DNA methylase N-4/N-6 domain-containing protein</fullName>
    </recommendedName>
</protein>
<dbReference type="EMBL" id="UINC01019243">
    <property type="protein sequence ID" value="SVA81385.1"/>
    <property type="molecule type" value="Genomic_DNA"/>
</dbReference>
<evidence type="ECO:0008006" key="2">
    <source>
        <dbReference type="Google" id="ProtNLM"/>
    </source>
</evidence>
<proteinExistence type="predicted"/>
<gene>
    <name evidence="1" type="ORF">METZ01_LOCUS134239</name>
</gene>
<sequence length="209" mass="24236">MSEKESTKFQLVGYSGLASVRHLIIPYFPKNIKRFIEPFAGLGRITELVKADEYFLNDMSEYAFGVLKNKFSLQSTLDTSPSSYVIEQTDFRDFIKKYDTEDSFIFCDPPWRKNIYKNNEKPAFTEVNVITYYDALLNILPKCKGDWMITSDRDEHENGHRLQKSKYGNRTLEDEGKTSTYLDGHTRKLTEGTKLFGRPAAVRMCSNLF</sequence>
<dbReference type="SUPFAM" id="SSF53335">
    <property type="entry name" value="S-adenosyl-L-methionine-dependent methyltransferases"/>
    <property type="match status" value="1"/>
</dbReference>
<name>A0A381YWK1_9ZZZZ</name>
<dbReference type="GO" id="GO:0008168">
    <property type="term" value="F:methyltransferase activity"/>
    <property type="evidence" value="ECO:0007669"/>
    <property type="project" value="InterPro"/>
</dbReference>
<dbReference type="PROSITE" id="PS00092">
    <property type="entry name" value="N6_MTASE"/>
    <property type="match status" value="1"/>
</dbReference>